<keyword evidence="3" id="KW-1185">Reference proteome</keyword>
<dbReference type="AlphaFoldDB" id="A0A9Q1KFI6"/>
<dbReference type="Proteomes" id="UP001153076">
    <property type="component" value="Unassembled WGS sequence"/>
</dbReference>
<name>A0A9Q1KFI6_9CARY</name>
<protein>
    <submittedName>
        <fullName evidence="2">Uncharacterized protein</fullName>
    </submittedName>
</protein>
<evidence type="ECO:0000256" key="1">
    <source>
        <dbReference type="SAM" id="MobiDB-lite"/>
    </source>
</evidence>
<dbReference type="EMBL" id="JAKOGI010000122">
    <property type="protein sequence ID" value="KAJ8443306.1"/>
    <property type="molecule type" value="Genomic_DNA"/>
</dbReference>
<organism evidence="2 3">
    <name type="scientific">Carnegiea gigantea</name>
    <dbReference type="NCBI Taxonomy" id="171969"/>
    <lineage>
        <taxon>Eukaryota</taxon>
        <taxon>Viridiplantae</taxon>
        <taxon>Streptophyta</taxon>
        <taxon>Embryophyta</taxon>
        <taxon>Tracheophyta</taxon>
        <taxon>Spermatophyta</taxon>
        <taxon>Magnoliopsida</taxon>
        <taxon>eudicotyledons</taxon>
        <taxon>Gunneridae</taxon>
        <taxon>Pentapetalae</taxon>
        <taxon>Caryophyllales</taxon>
        <taxon>Cactineae</taxon>
        <taxon>Cactaceae</taxon>
        <taxon>Cactoideae</taxon>
        <taxon>Echinocereeae</taxon>
        <taxon>Carnegiea</taxon>
    </lineage>
</organism>
<comment type="caution">
    <text evidence="2">The sequence shown here is derived from an EMBL/GenBank/DDBJ whole genome shotgun (WGS) entry which is preliminary data.</text>
</comment>
<sequence>MGFPCSLKTDKMALYVLENFEWYHREVAFPPLPLPSDYKDLCLDFDLAVAEGAAQDFGLPEIPWWSSLLCFLMTLSYGRAPSRLGLGATGVTFYRPAVQRQTTTSRRRRRIRSLAMHLPLLVMTARSRVNSGRDRPQGPMAEPSARKACEIAAANPWAMPLSREALLAVSNDRSRGSLDHTSKSFHREREITSFRERISAIFYIMVFPDFLSIEQAADYVRETFKWHLRRPACPPRPLPMNHHKLCLHFDLAMAKEASRDFRIPHTVWVVSYAMVVNEALKLGGAGQAPKVVPRRSAVVHLDKLDLWWAQYRGRANQGAGVGPLNSQEENLESSDAPPPSSDDEQQ</sequence>
<feature type="region of interest" description="Disordered" evidence="1">
    <location>
        <begin position="318"/>
        <end position="346"/>
    </location>
</feature>
<reference evidence="2" key="1">
    <citation type="submission" date="2022-04" db="EMBL/GenBank/DDBJ databases">
        <title>Carnegiea gigantea Genome sequencing and assembly v2.</title>
        <authorList>
            <person name="Copetti D."/>
            <person name="Sanderson M.J."/>
            <person name="Burquez A."/>
            <person name="Wojciechowski M.F."/>
        </authorList>
    </citation>
    <scope>NUCLEOTIDE SEQUENCE</scope>
    <source>
        <strain evidence="2">SGP5-SGP5p</strain>
        <tissue evidence="2">Aerial part</tissue>
    </source>
</reference>
<evidence type="ECO:0000313" key="2">
    <source>
        <dbReference type="EMBL" id="KAJ8443306.1"/>
    </source>
</evidence>
<evidence type="ECO:0000313" key="3">
    <source>
        <dbReference type="Proteomes" id="UP001153076"/>
    </source>
</evidence>
<proteinExistence type="predicted"/>
<gene>
    <name evidence="2" type="ORF">Cgig2_015784</name>
</gene>
<accession>A0A9Q1KFI6</accession>